<dbReference type="SUPFAM" id="SSF50475">
    <property type="entry name" value="FMN-binding split barrel"/>
    <property type="match status" value="1"/>
</dbReference>
<dbReference type="STRING" id="2020962.A0A2N1JBR2"/>
<sequence>MATWQRHLQGLLQKHGRDRTIGYYALSTLSDTKPLQPRVRTVVHRGFVQGSSPECDWLLTTTDGRSAKFQEINAFPSVELAWYIAPAQAQFRIRASAYLVSQSVHGKLSVPDALHGASMDWGAERRRTWQALSDALKDAFFGHASGKPLEKEMTASEVVQIDGIPVSFALVVLVPHYVDLVELAQMQRTIFSEENGVWSSQGVAL</sequence>
<gene>
    <name evidence="2" type="ORF">MVES_001920</name>
</gene>
<evidence type="ECO:0000313" key="3">
    <source>
        <dbReference type="Proteomes" id="UP000232875"/>
    </source>
</evidence>
<dbReference type="Pfam" id="PF12766">
    <property type="entry name" value="Pyridox_oxase_2"/>
    <property type="match status" value="1"/>
</dbReference>
<accession>A0A2N1JBR2</accession>
<dbReference type="Proteomes" id="UP000232875">
    <property type="component" value="Unassembled WGS sequence"/>
</dbReference>
<evidence type="ECO:0000313" key="2">
    <source>
        <dbReference type="EMBL" id="PKI83989.1"/>
    </source>
</evidence>
<keyword evidence="3" id="KW-1185">Reference proteome</keyword>
<reference evidence="2 3" key="1">
    <citation type="submission" date="2017-10" db="EMBL/GenBank/DDBJ databases">
        <title>A novel species of cold-tolerant Malassezia isolated from bats.</title>
        <authorList>
            <person name="Lorch J.M."/>
            <person name="Palmer J.M."/>
            <person name="Vanderwolf K.J."/>
            <person name="Schmidt K.Z."/>
            <person name="Verant M.L."/>
            <person name="Weller T.J."/>
            <person name="Blehert D.S."/>
        </authorList>
    </citation>
    <scope>NUCLEOTIDE SEQUENCE [LARGE SCALE GENOMIC DNA]</scope>
    <source>
        <strain evidence="2 3">NWHC:44797-103</strain>
    </source>
</reference>
<dbReference type="PANTHER" id="PTHR28243:SF1">
    <property type="entry name" value="PYRIDOXAMINE 5'-PHOSPHATE OXIDASE ALR4036 FAMILY FMN-BINDING DOMAIN-CONTAINING PROTEIN"/>
    <property type="match status" value="1"/>
</dbReference>
<feature type="domain" description="Pyridoxamine 5'-phosphate oxidase Alr4036 family FMN-binding" evidence="1">
    <location>
        <begin position="1"/>
        <end position="100"/>
    </location>
</feature>
<dbReference type="GO" id="GO:0010181">
    <property type="term" value="F:FMN binding"/>
    <property type="evidence" value="ECO:0007669"/>
    <property type="project" value="InterPro"/>
</dbReference>
<organism evidence="2 3">
    <name type="scientific">Malassezia vespertilionis</name>
    <dbReference type="NCBI Taxonomy" id="2020962"/>
    <lineage>
        <taxon>Eukaryota</taxon>
        <taxon>Fungi</taxon>
        <taxon>Dikarya</taxon>
        <taxon>Basidiomycota</taxon>
        <taxon>Ustilaginomycotina</taxon>
        <taxon>Malasseziomycetes</taxon>
        <taxon>Malasseziales</taxon>
        <taxon>Malasseziaceae</taxon>
        <taxon>Malassezia</taxon>
    </lineage>
</organism>
<dbReference type="InterPro" id="IPR012349">
    <property type="entry name" value="Split_barrel_FMN-bd"/>
</dbReference>
<dbReference type="Gene3D" id="2.30.110.10">
    <property type="entry name" value="Electron Transport, Fmn-binding Protein, Chain A"/>
    <property type="match status" value="1"/>
</dbReference>
<proteinExistence type="predicted"/>
<dbReference type="InterPro" id="IPR024624">
    <property type="entry name" value="Pyridox_Oxase_Alr4036_FMN-bd"/>
</dbReference>
<dbReference type="AlphaFoldDB" id="A0A2N1JBR2"/>
<evidence type="ECO:0000259" key="1">
    <source>
        <dbReference type="Pfam" id="PF12766"/>
    </source>
</evidence>
<dbReference type="EMBL" id="KZ454990">
    <property type="protein sequence ID" value="PKI83989.1"/>
    <property type="molecule type" value="Genomic_DNA"/>
</dbReference>
<protein>
    <recommendedName>
        <fullName evidence="1">Pyridoxamine 5'-phosphate oxidase Alr4036 family FMN-binding domain-containing protein</fullName>
    </recommendedName>
</protein>
<dbReference type="PANTHER" id="PTHR28243">
    <property type="entry name" value="AGL049CP"/>
    <property type="match status" value="1"/>
</dbReference>
<name>A0A2N1JBR2_9BASI</name>
<dbReference type="OrthoDB" id="434253at2759"/>